<organism evidence="7">
    <name type="scientific">freshwater metagenome</name>
    <dbReference type="NCBI Taxonomy" id="449393"/>
    <lineage>
        <taxon>unclassified sequences</taxon>
        <taxon>metagenomes</taxon>
        <taxon>ecological metagenomes</taxon>
    </lineage>
</organism>
<dbReference type="PANTHER" id="PTHR39087:SF2">
    <property type="entry name" value="UPF0104 MEMBRANE PROTEIN MJ1595"/>
    <property type="match status" value="1"/>
</dbReference>
<keyword evidence="5 6" id="KW-0472">Membrane</keyword>
<evidence type="ECO:0000256" key="1">
    <source>
        <dbReference type="ARBA" id="ARBA00004651"/>
    </source>
</evidence>
<proteinExistence type="predicted"/>
<feature type="transmembrane region" description="Helical" evidence="6">
    <location>
        <begin position="261"/>
        <end position="278"/>
    </location>
</feature>
<feature type="transmembrane region" description="Helical" evidence="6">
    <location>
        <begin position="236"/>
        <end position="254"/>
    </location>
</feature>
<accession>A0A6J7RKD4</accession>
<dbReference type="EMBL" id="CAFBPX010000015">
    <property type="protein sequence ID" value="CAB5029276.1"/>
    <property type="molecule type" value="Genomic_DNA"/>
</dbReference>
<dbReference type="AlphaFoldDB" id="A0A6J7RKD4"/>
<evidence type="ECO:0000256" key="5">
    <source>
        <dbReference type="ARBA" id="ARBA00023136"/>
    </source>
</evidence>
<feature type="transmembrane region" description="Helical" evidence="6">
    <location>
        <begin position="158"/>
        <end position="177"/>
    </location>
</feature>
<dbReference type="InterPro" id="IPR022791">
    <property type="entry name" value="L-PG_synthase/AglD"/>
</dbReference>
<feature type="transmembrane region" description="Helical" evidence="6">
    <location>
        <begin position="24"/>
        <end position="43"/>
    </location>
</feature>
<evidence type="ECO:0000313" key="7">
    <source>
        <dbReference type="EMBL" id="CAB5029276.1"/>
    </source>
</evidence>
<feature type="transmembrane region" description="Helical" evidence="6">
    <location>
        <begin position="106"/>
        <end position="130"/>
    </location>
</feature>
<keyword evidence="2" id="KW-1003">Cell membrane</keyword>
<evidence type="ECO:0000256" key="2">
    <source>
        <dbReference type="ARBA" id="ARBA00022475"/>
    </source>
</evidence>
<feature type="transmembrane region" description="Helical" evidence="6">
    <location>
        <begin position="205"/>
        <end position="224"/>
    </location>
</feature>
<evidence type="ECO:0000256" key="6">
    <source>
        <dbReference type="SAM" id="Phobius"/>
    </source>
</evidence>
<dbReference type="GO" id="GO:0005886">
    <property type="term" value="C:plasma membrane"/>
    <property type="evidence" value="ECO:0007669"/>
    <property type="project" value="UniProtKB-SubCell"/>
</dbReference>
<evidence type="ECO:0000256" key="3">
    <source>
        <dbReference type="ARBA" id="ARBA00022692"/>
    </source>
</evidence>
<keyword evidence="3 6" id="KW-0812">Transmembrane</keyword>
<dbReference type="Pfam" id="PF03706">
    <property type="entry name" value="LPG_synthase_TM"/>
    <property type="match status" value="1"/>
</dbReference>
<feature type="transmembrane region" description="Helical" evidence="6">
    <location>
        <begin position="284"/>
        <end position="306"/>
    </location>
</feature>
<gene>
    <name evidence="7" type="ORF">UFOPK4175_00161</name>
</gene>
<dbReference type="PANTHER" id="PTHR39087">
    <property type="entry name" value="UPF0104 MEMBRANE PROTEIN MJ1595"/>
    <property type="match status" value="1"/>
</dbReference>
<keyword evidence="4 6" id="KW-1133">Transmembrane helix</keyword>
<evidence type="ECO:0000256" key="4">
    <source>
        <dbReference type="ARBA" id="ARBA00022989"/>
    </source>
</evidence>
<reference evidence="7" key="1">
    <citation type="submission" date="2020-05" db="EMBL/GenBank/DDBJ databases">
        <authorList>
            <person name="Chiriac C."/>
            <person name="Salcher M."/>
            <person name="Ghai R."/>
            <person name="Kavagutti S V."/>
        </authorList>
    </citation>
    <scope>NUCLEOTIDE SEQUENCE</scope>
</reference>
<name>A0A6J7RKD4_9ZZZZ</name>
<comment type="subcellular location">
    <subcellularLocation>
        <location evidence="1">Cell membrane</location>
        <topology evidence="1">Multi-pass membrane protein</topology>
    </subcellularLocation>
</comment>
<sequence>MEIAAITDGFQGIYDAVGSFIDSFAQVDALSLLLGMFVFILYLSMRALALYNTLGAAYPDSQIPYRNIWGAYIAAYGFNNVVPARGGDIIKFFLVKVSVPDSTYPAIGAAFVVESIFDLTIAIPVLTFAFTEGVFPNTPQLPKLGTLDLSFLSTDPQLTLFIVTGITLLALVAFAFLSRRVVAFWFNVRQGFTILRDWRRYLREVWLVQFGGWLLRCTAFWLLLDAFGIGGSVRNVMLVLGINAVAALVPFTPGGAGVQQALLVTVFGSAAAVAAYSVGQQVAIAVISIAVGFLALLTIFGFRSFGDVRRAGKAHRAEEKAARGG</sequence>
<protein>
    <submittedName>
        <fullName evidence="7">Unannotated protein</fullName>
    </submittedName>
</protein>